<keyword evidence="8" id="KW-1185">Reference proteome</keyword>
<dbReference type="PROSITE" id="PS50146">
    <property type="entry name" value="DAGK"/>
    <property type="match status" value="1"/>
</dbReference>
<keyword evidence="4" id="KW-0067">ATP-binding</keyword>
<dbReference type="Gene3D" id="2.60.200.40">
    <property type="match status" value="1"/>
</dbReference>
<dbReference type="GeneID" id="28977481"/>
<keyword evidence="3" id="KW-0418">Kinase</keyword>
<dbReference type="Proteomes" id="UP000053890">
    <property type="component" value="Unassembled WGS sequence"/>
</dbReference>
<evidence type="ECO:0000256" key="5">
    <source>
        <dbReference type="SAM" id="MobiDB-lite"/>
    </source>
</evidence>
<dbReference type="GO" id="GO:0001727">
    <property type="term" value="F:lipid kinase activity"/>
    <property type="evidence" value="ECO:0007669"/>
    <property type="project" value="TreeGrafter"/>
</dbReference>
<dbReference type="InterPro" id="IPR016064">
    <property type="entry name" value="NAD/diacylglycerol_kinase_sf"/>
</dbReference>
<dbReference type="STRING" id="578459.A0A194S329"/>
<dbReference type="InterPro" id="IPR001206">
    <property type="entry name" value="Diacylglycerol_kinase_cat_dom"/>
</dbReference>
<dbReference type="SMART" id="SM00046">
    <property type="entry name" value="DAGKc"/>
    <property type="match status" value="1"/>
</dbReference>
<evidence type="ECO:0000313" key="8">
    <source>
        <dbReference type="Proteomes" id="UP000053890"/>
    </source>
</evidence>
<dbReference type="OrthoDB" id="3853857at2759"/>
<evidence type="ECO:0000256" key="3">
    <source>
        <dbReference type="ARBA" id="ARBA00022777"/>
    </source>
</evidence>
<dbReference type="EMBL" id="KQ474079">
    <property type="protein sequence ID" value="KPV74934.1"/>
    <property type="molecule type" value="Genomic_DNA"/>
</dbReference>
<evidence type="ECO:0000256" key="1">
    <source>
        <dbReference type="ARBA" id="ARBA00022679"/>
    </source>
</evidence>
<dbReference type="GO" id="GO:0005524">
    <property type="term" value="F:ATP binding"/>
    <property type="evidence" value="ECO:0007669"/>
    <property type="project" value="UniProtKB-KW"/>
</dbReference>
<dbReference type="RefSeq" id="XP_018270983.1">
    <property type="nucleotide sequence ID" value="XM_018417033.1"/>
</dbReference>
<dbReference type="Pfam" id="PF00781">
    <property type="entry name" value="DAGK_cat"/>
    <property type="match status" value="1"/>
</dbReference>
<dbReference type="InterPro" id="IPR017438">
    <property type="entry name" value="ATP-NAD_kinase_N"/>
</dbReference>
<name>A0A194S329_RHOGW</name>
<organism evidence="7 8">
    <name type="scientific">Rhodotorula graminis (strain WP1)</name>
    <dbReference type="NCBI Taxonomy" id="578459"/>
    <lineage>
        <taxon>Eukaryota</taxon>
        <taxon>Fungi</taxon>
        <taxon>Dikarya</taxon>
        <taxon>Basidiomycota</taxon>
        <taxon>Pucciniomycotina</taxon>
        <taxon>Microbotryomycetes</taxon>
        <taxon>Sporidiobolales</taxon>
        <taxon>Sporidiobolaceae</taxon>
        <taxon>Rhodotorula</taxon>
    </lineage>
</organism>
<evidence type="ECO:0000313" key="7">
    <source>
        <dbReference type="EMBL" id="KPV74934.1"/>
    </source>
</evidence>
<dbReference type="SUPFAM" id="SSF111331">
    <property type="entry name" value="NAD kinase/diacylglycerol kinase-like"/>
    <property type="match status" value="1"/>
</dbReference>
<protein>
    <recommendedName>
        <fullName evidence="6">DAGKc domain-containing protein</fullName>
    </recommendedName>
</protein>
<sequence>MLSLCGCSRSRSYSPVPADHDHPQPRGAAAAWELLAVSSSSGRPVHLALTPQGLAVVKQRTKGPPHLLHASSTAHRIIPYRNLVAATATATDSSPSSPSSSTRISLSALVPSDKRKPDSALALWHLDAAVHDVGRSTDQDAGATSDAQHPAAAAWCAEAERRAYAGVERRRRLHCVVNPHGGKGTAKRIWLDSVKPVFDAAGCPYHVSYTGAPGTPTNARALGLAHDSSQYDALVSLSGDGIVHELLNGLAAQPHSGARVLRETPIVHVPCGSGNALATSVYGPERATDTRYAALCALKGSPLALDLSSFSQASSASASSSQSEGGPGQERTYTFLSQAFGLMADLDLGTEHLRRWLGDARFTWGYVQGAIRRRRYPCTIEVKGARWDKGELARRHNQGLLRPARAAGDEGGAASKTHGDDDDMPAPTLVGRREDGRAHRRVDHLPVDGDFGPSDGGVDGDDEQWLTLDLTTEGVFFAYAGKVPFVSKDVMMFPAADPNDGLLDLVLVAPMSPLKALTAMDNASTGGLLSLPSVTYFKCSAYRLSFPPPAPGAKDGFISVDGERVPYRAFDVECHKGLARVMGFDGTWGGRSRIDGFDSGDDVKAR</sequence>
<dbReference type="InterPro" id="IPR045540">
    <property type="entry name" value="YegS/DAGK_C"/>
</dbReference>
<gene>
    <name evidence="7" type="ORF">RHOBADRAFT_53859</name>
</gene>
<dbReference type="PANTHER" id="PTHR12358:SF31">
    <property type="entry name" value="ACYLGLYCEROL KINASE, MITOCHONDRIAL"/>
    <property type="match status" value="1"/>
</dbReference>
<accession>A0A194S329</accession>
<dbReference type="Pfam" id="PF19279">
    <property type="entry name" value="YegS_C"/>
    <property type="match status" value="1"/>
</dbReference>
<dbReference type="InterPro" id="IPR050187">
    <property type="entry name" value="Lipid_Phosphate_FormReg"/>
</dbReference>
<feature type="domain" description="DAGKc" evidence="6">
    <location>
        <begin position="168"/>
        <end position="314"/>
    </location>
</feature>
<evidence type="ECO:0000259" key="6">
    <source>
        <dbReference type="PROSITE" id="PS50146"/>
    </source>
</evidence>
<keyword evidence="1" id="KW-0808">Transferase</keyword>
<dbReference type="Gene3D" id="3.40.50.10330">
    <property type="entry name" value="Probable inorganic polyphosphate/atp-NAD kinase, domain 1"/>
    <property type="match status" value="1"/>
</dbReference>
<feature type="region of interest" description="Disordered" evidence="5">
    <location>
        <begin position="403"/>
        <end position="428"/>
    </location>
</feature>
<reference evidence="7 8" key="1">
    <citation type="journal article" date="2015" name="Front. Microbiol.">
        <title>Genome sequence of the plant growth promoting endophytic yeast Rhodotorula graminis WP1.</title>
        <authorList>
            <person name="Firrincieli A."/>
            <person name="Otillar R."/>
            <person name="Salamov A."/>
            <person name="Schmutz J."/>
            <person name="Khan Z."/>
            <person name="Redman R.S."/>
            <person name="Fleck N.D."/>
            <person name="Lindquist E."/>
            <person name="Grigoriev I.V."/>
            <person name="Doty S.L."/>
        </authorList>
    </citation>
    <scope>NUCLEOTIDE SEQUENCE [LARGE SCALE GENOMIC DNA]</scope>
    <source>
        <strain evidence="7 8">WP1</strain>
    </source>
</reference>
<dbReference type="GO" id="GO:0046512">
    <property type="term" value="P:sphingosine biosynthetic process"/>
    <property type="evidence" value="ECO:0007669"/>
    <property type="project" value="TreeGrafter"/>
</dbReference>
<proteinExistence type="predicted"/>
<dbReference type="GO" id="GO:0005737">
    <property type="term" value="C:cytoplasm"/>
    <property type="evidence" value="ECO:0007669"/>
    <property type="project" value="TreeGrafter"/>
</dbReference>
<dbReference type="AlphaFoldDB" id="A0A194S329"/>
<dbReference type="OMA" id="TTHRMHG"/>
<evidence type="ECO:0000256" key="2">
    <source>
        <dbReference type="ARBA" id="ARBA00022741"/>
    </source>
</evidence>
<keyword evidence="2" id="KW-0547">Nucleotide-binding</keyword>
<dbReference type="GO" id="GO:0016020">
    <property type="term" value="C:membrane"/>
    <property type="evidence" value="ECO:0007669"/>
    <property type="project" value="TreeGrafter"/>
</dbReference>
<dbReference type="PANTHER" id="PTHR12358">
    <property type="entry name" value="SPHINGOSINE KINASE"/>
    <property type="match status" value="1"/>
</dbReference>
<evidence type="ECO:0000256" key="4">
    <source>
        <dbReference type="ARBA" id="ARBA00022840"/>
    </source>
</evidence>